<dbReference type="GO" id="GO:0009897">
    <property type="term" value="C:external side of plasma membrane"/>
    <property type="evidence" value="ECO:0007669"/>
    <property type="project" value="TreeGrafter"/>
</dbReference>
<dbReference type="InterPro" id="IPR011162">
    <property type="entry name" value="MHC_I/II-like_Ag-recog"/>
</dbReference>
<evidence type="ECO:0000313" key="2">
    <source>
        <dbReference type="Ensembl" id="ENSSGRP00000038980.1"/>
    </source>
</evidence>
<keyword evidence="1" id="KW-0325">Glycoprotein</keyword>
<dbReference type="AlphaFoldDB" id="A0A672MPF8"/>
<dbReference type="InterPro" id="IPR037055">
    <property type="entry name" value="MHC_I-like_Ag-recog_sf"/>
</dbReference>
<dbReference type="GO" id="GO:0006955">
    <property type="term" value="P:immune response"/>
    <property type="evidence" value="ECO:0007669"/>
    <property type="project" value="TreeGrafter"/>
</dbReference>
<dbReference type="Proteomes" id="UP000472262">
    <property type="component" value="Unassembled WGS sequence"/>
</dbReference>
<evidence type="ECO:0000256" key="1">
    <source>
        <dbReference type="ARBA" id="ARBA00023180"/>
    </source>
</evidence>
<dbReference type="FunFam" id="3.30.500.10:FF:000007">
    <property type="entry name" value="Major histocompatibility complex class I LDA"/>
    <property type="match status" value="1"/>
</dbReference>
<reference evidence="2" key="2">
    <citation type="submission" date="2025-09" db="UniProtKB">
        <authorList>
            <consortium name="Ensembl"/>
        </authorList>
    </citation>
    <scope>IDENTIFICATION</scope>
</reference>
<proteinExistence type="predicted"/>
<dbReference type="Ensembl" id="ENSSGRT00000041792.1">
    <property type="protein sequence ID" value="ENSSGRP00000038980.1"/>
    <property type="gene ID" value="ENSSGRG00000021345.1"/>
</dbReference>
<keyword evidence="3" id="KW-1185">Reference proteome</keyword>
<sequence>QTIISRLSRNVSYDTILPVLLLSKGSHSLVAFATYIIGQTPFPEFSAVVMLDDLQVMFCDSITRQAVHRSYDDSKHCDEEKSDAGVIFRDMYNDMKGRAFYLKEHLNHTDGVHVHQRLAGCELLNDDKPGPLQTWDAFDQKNKEAFIFNEEKNHFQIELPWIMWDNLQFAHMKFLYKNVYHPVCIKVLQSYLRMKKNNVMRTGESSTLIFIYKSLVWLGVTVRLCIFLYHSLRHSQTLKGFRSAVWPLMVSLWKMIRSQEERFCPTEQELREEHKYNCTMKHLNLDNKLDITFGSSTQSVSSSLHLILFKHSHTQFCVSVVFTITVIFVQDEDLRHHTVNTLLLHVSTLCLKAFTIKNVQVIGIQQHVQFDLRNL</sequence>
<protein>
    <submittedName>
        <fullName evidence="2">Uncharacterized protein</fullName>
    </submittedName>
</protein>
<dbReference type="InParanoid" id="A0A672MPF8"/>
<dbReference type="GO" id="GO:0005615">
    <property type="term" value="C:extracellular space"/>
    <property type="evidence" value="ECO:0007669"/>
    <property type="project" value="TreeGrafter"/>
</dbReference>
<reference evidence="2" key="1">
    <citation type="submission" date="2025-08" db="UniProtKB">
        <authorList>
            <consortium name="Ensembl"/>
        </authorList>
    </citation>
    <scope>IDENTIFICATION</scope>
</reference>
<evidence type="ECO:0000313" key="3">
    <source>
        <dbReference type="Proteomes" id="UP000472262"/>
    </source>
</evidence>
<dbReference type="Gene3D" id="3.30.500.10">
    <property type="entry name" value="MHC class I-like antigen recognition-like"/>
    <property type="match status" value="1"/>
</dbReference>
<accession>A0A672MPF8</accession>
<dbReference type="SUPFAM" id="SSF54452">
    <property type="entry name" value="MHC antigen-recognition domain"/>
    <property type="match status" value="1"/>
</dbReference>
<name>A0A672MPF8_SINGR</name>
<dbReference type="PANTHER" id="PTHR16675">
    <property type="entry name" value="MHC CLASS I-RELATED"/>
    <property type="match status" value="1"/>
</dbReference>
<organism evidence="2 3">
    <name type="scientific">Sinocyclocheilus grahami</name>
    <name type="common">Dianchi golden-line fish</name>
    <name type="synonym">Barbus grahami</name>
    <dbReference type="NCBI Taxonomy" id="75366"/>
    <lineage>
        <taxon>Eukaryota</taxon>
        <taxon>Metazoa</taxon>
        <taxon>Chordata</taxon>
        <taxon>Craniata</taxon>
        <taxon>Vertebrata</taxon>
        <taxon>Euteleostomi</taxon>
        <taxon>Actinopterygii</taxon>
        <taxon>Neopterygii</taxon>
        <taxon>Teleostei</taxon>
        <taxon>Ostariophysi</taxon>
        <taxon>Cypriniformes</taxon>
        <taxon>Cyprinidae</taxon>
        <taxon>Cyprininae</taxon>
        <taxon>Sinocyclocheilus</taxon>
    </lineage>
</organism>
<dbReference type="InterPro" id="IPR050208">
    <property type="entry name" value="MHC_class-I_related"/>
</dbReference>
<dbReference type="PANTHER" id="PTHR16675:SF191">
    <property type="entry name" value="CLASS I HISTOCOMPATIBILITY ANTIGEN, F10 ALPHA CHAIN-LIKE-RELATED"/>
    <property type="match status" value="1"/>
</dbReference>